<comment type="caution">
    <text evidence="2">The sequence shown here is derived from an EMBL/GenBank/DDBJ whole genome shotgun (WGS) entry which is preliminary data.</text>
</comment>
<dbReference type="Gene3D" id="1.10.10.10">
    <property type="entry name" value="Winged helix-like DNA-binding domain superfamily/Winged helix DNA-binding domain"/>
    <property type="match status" value="1"/>
</dbReference>
<evidence type="ECO:0000313" key="3">
    <source>
        <dbReference type="Proteomes" id="UP000004968"/>
    </source>
</evidence>
<protein>
    <recommendedName>
        <fullName evidence="1">HTH luxR-type domain-containing protein</fullName>
    </recommendedName>
</protein>
<dbReference type="EMBL" id="ACIO01000296">
    <property type="protein sequence ID" value="EFC98235.1"/>
    <property type="molecule type" value="Genomic_DNA"/>
</dbReference>
<organism evidence="2 3">
    <name type="scientific">Hungatella hathewayi DSM 13479</name>
    <dbReference type="NCBI Taxonomy" id="566550"/>
    <lineage>
        <taxon>Bacteria</taxon>
        <taxon>Bacillati</taxon>
        <taxon>Bacillota</taxon>
        <taxon>Clostridia</taxon>
        <taxon>Lachnospirales</taxon>
        <taxon>Lachnospiraceae</taxon>
        <taxon>Hungatella</taxon>
    </lineage>
</organism>
<dbReference type="HOGENOM" id="CLU_2219517_0_0_9"/>
<gene>
    <name evidence="2" type="ORF">CLOSTHATH_03564</name>
</gene>
<feature type="domain" description="HTH luxR-type" evidence="1">
    <location>
        <begin position="49"/>
        <end position="76"/>
    </location>
</feature>
<evidence type="ECO:0000313" key="2">
    <source>
        <dbReference type="EMBL" id="EFC98235.1"/>
    </source>
</evidence>
<evidence type="ECO:0000259" key="1">
    <source>
        <dbReference type="Pfam" id="PF00196"/>
    </source>
</evidence>
<dbReference type="InterPro" id="IPR036388">
    <property type="entry name" value="WH-like_DNA-bd_sf"/>
</dbReference>
<dbReference type="AlphaFoldDB" id="D3AIX4"/>
<dbReference type="Proteomes" id="UP000004968">
    <property type="component" value="Unassembled WGS sequence"/>
</dbReference>
<dbReference type="Pfam" id="PF00196">
    <property type="entry name" value="GerE"/>
    <property type="match status" value="1"/>
</dbReference>
<sequence length="106" mass="12152">MYDMNYAEIVKAYESLQSLNEVSYKFGISKGKVKKILITAGAYENEISRRVMELYATGKSTQEIAKELKISKSCVNMCLPYTKGAYRSDTPTINAMRIRKYREENS</sequence>
<dbReference type="InterPro" id="IPR000792">
    <property type="entry name" value="Tscrpt_reg_LuxR_C"/>
</dbReference>
<accession>D3AIX4</accession>
<dbReference type="GO" id="GO:0006355">
    <property type="term" value="P:regulation of DNA-templated transcription"/>
    <property type="evidence" value="ECO:0007669"/>
    <property type="project" value="InterPro"/>
</dbReference>
<name>D3AIX4_9FIRM</name>
<reference evidence="2 3" key="1">
    <citation type="submission" date="2010-01" db="EMBL/GenBank/DDBJ databases">
        <authorList>
            <person name="Weinstock G."/>
            <person name="Sodergren E."/>
            <person name="Clifton S."/>
            <person name="Fulton L."/>
            <person name="Fulton B."/>
            <person name="Courtney L."/>
            <person name="Fronick C."/>
            <person name="Harrison M."/>
            <person name="Strong C."/>
            <person name="Farmer C."/>
            <person name="Delahaunty K."/>
            <person name="Markovic C."/>
            <person name="Hall O."/>
            <person name="Minx P."/>
            <person name="Tomlinson C."/>
            <person name="Mitreva M."/>
            <person name="Nelson J."/>
            <person name="Hou S."/>
            <person name="Wollam A."/>
            <person name="Pepin K.H."/>
            <person name="Johnson M."/>
            <person name="Bhonagiri V."/>
            <person name="Nash W.E."/>
            <person name="Warren W."/>
            <person name="Chinwalla A."/>
            <person name="Mardis E.R."/>
            <person name="Wilson R.K."/>
        </authorList>
    </citation>
    <scope>NUCLEOTIDE SEQUENCE [LARGE SCALE GENOMIC DNA]</scope>
    <source>
        <strain evidence="2 3">DSM 13479</strain>
    </source>
</reference>
<proteinExistence type="predicted"/>